<dbReference type="AlphaFoldDB" id="A0A482WUS8"/>
<keyword evidence="2" id="KW-1185">Reference proteome</keyword>
<protein>
    <submittedName>
        <fullName evidence="1">Uncharacterized protein</fullName>
    </submittedName>
</protein>
<organism evidence="1 2">
    <name type="scientific">Laodelphax striatellus</name>
    <name type="common">Small brown planthopper</name>
    <name type="synonym">Delphax striatella</name>
    <dbReference type="NCBI Taxonomy" id="195883"/>
    <lineage>
        <taxon>Eukaryota</taxon>
        <taxon>Metazoa</taxon>
        <taxon>Ecdysozoa</taxon>
        <taxon>Arthropoda</taxon>
        <taxon>Hexapoda</taxon>
        <taxon>Insecta</taxon>
        <taxon>Pterygota</taxon>
        <taxon>Neoptera</taxon>
        <taxon>Paraneoptera</taxon>
        <taxon>Hemiptera</taxon>
        <taxon>Auchenorrhyncha</taxon>
        <taxon>Fulgoroidea</taxon>
        <taxon>Delphacidae</taxon>
        <taxon>Criomorphinae</taxon>
        <taxon>Laodelphax</taxon>
    </lineage>
</organism>
<reference evidence="1 2" key="1">
    <citation type="journal article" date="2017" name="Gigascience">
        <title>Genome sequence of the small brown planthopper, Laodelphax striatellus.</title>
        <authorList>
            <person name="Zhu J."/>
            <person name="Jiang F."/>
            <person name="Wang X."/>
            <person name="Yang P."/>
            <person name="Bao Y."/>
            <person name="Zhao W."/>
            <person name="Wang W."/>
            <person name="Lu H."/>
            <person name="Wang Q."/>
            <person name="Cui N."/>
            <person name="Li J."/>
            <person name="Chen X."/>
            <person name="Luo L."/>
            <person name="Yu J."/>
            <person name="Kang L."/>
            <person name="Cui F."/>
        </authorList>
    </citation>
    <scope>NUCLEOTIDE SEQUENCE [LARGE SCALE GENOMIC DNA]</scope>
    <source>
        <strain evidence="1">Lst14</strain>
    </source>
</reference>
<accession>A0A482WUS8</accession>
<comment type="caution">
    <text evidence="1">The sequence shown here is derived from an EMBL/GenBank/DDBJ whole genome shotgun (WGS) entry which is preliminary data.</text>
</comment>
<evidence type="ECO:0000313" key="2">
    <source>
        <dbReference type="Proteomes" id="UP000291343"/>
    </source>
</evidence>
<dbReference type="EMBL" id="QKKF02025464">
    <property type="protein sequence ID" value="RZF37032.1"/>
    <property type="molecule type" value="Genomic_DNA"/>
</dbReference>
<gene>
    <name evidence="1" type="ORF">LSTR_LSTR004720</name>
</gene>
<dbReference type="Proteomes" id="UP000291343">
    <property type="component" value="Unassembled WGS sequence"/>
</dbReference>
<dbReference type="InParanoid" id="A0A482WUS8"/>
<name>A0A482WUS8_LAOST</name>
<evidence type="ECO:0000313" key="1">
    <source>
        <dbReference type="EMBL" id="RZF37032.1"/>
    </source>
</evidence>
<sequence length="117" mass="12869">MYGEQIALAPGESLCGGGWQTRAKHALATNHAATLDGVVTAVSRVEQRVLRMILLIYLMNLARMRIERLSLSLAPLPLIILLQKIGPRSASVSLQLCFVSSSTSFSYFFSFPPPHRI</sequence>
<proteinExistence type="predicted"/>